<dbReference type="Proteomes" id="UP001420932">
    <property type="component" value="Unassembled WGS sequence"/>
</dbReference>
<dbReference type="EMBL" id="JBBNAF010000005">
    <property type="protein sequence ID" value="KAK9141881.1"/>
    <property type="molecule type" value="Genomic_DNA"/>
</dbReference>
<evidence type="ECO:0000313" key="2">
    <source>
        <dbReference type="Proteomes" id="UP001420932"/>
    </source>
</evidence>
<gene>
    <name evidence="1" type="ORF">Syun_011281</name>
</gene>
<name>A0AAP0PIC7_9MAGN</name>
<proteinExistence type="predicted"/>
<organism evidence="1 2">
    <name type="scientific">Stephania yunnanensis</name>
    <dbReference type="NCBI Taxonomy" id="152371"/>
    <lineage>
        <taxon>Eukaryota</taxon>
        <taxon>Viridiplantae</taxon>
        <taxon>Streptophyta</taxon>
        <taxon>Embryophyta</taxon>
        <taxon>Tracheophyta</taxon>
        <taxon>Spermatophyta</taxon>
        <taxon>Magnoliopsida</taxon>
        <taxon>Ranunculales</taxon>
        <taxon>Menispermaceae</taxon>
        <taxon>Menispermoideae</taxon>
        <taxon>Cissampelideae</taxon>
        <taxon>Stephania</taxon>
    </lineage>
</organism>
<dbReference type="AlphaFoldDB" id="A0AAP0PIC7"/>
<reference evidence="1 2" key="1">
    <citation type="submission" date="2024-01" db="EMBL/GenBank/DDBJ databases">
        <title>Genome assemblies of Stephania.</title>
        <authorList>
            <person name="Yang L."/>
        </authorList>
    </citation>
    <scope>NUCLEOTIDE SEQUENCE [LARGE SCALE GENOMIC DNA]</scope>
    <source>
        <strain evidence="1">YNDBR</strain>
        <tissue evidence="1">Leaf</tissue>
    </source>
</reference>
<protein>
    <submittedName>
        <fullName evidence="1">Uncharacterized protein</fullName>
    </submittedName>
</protein>
<accession>A0AAP0PIC7</accession>
<sequence>MGGTMKGMKFGGTSWREKQFSVDLLKSGAIRVTEFSSKQSYVVLVDSRVVQWMAILILPASSSCDLAIHFLDRGPRLSPDVGRCCLIGSTGSVYGLTGTVLSVSVTGACPNPGGG</sequence>
<keyword evidence="2" id="KW-1185">Reference proteome</keyword>
<comment type="caution">
    <text evidence="1">The sequence shown here is derived from an EMBL/GenBank/DDBJ whole genome shotgun (WGS) entry which is preliminary data.</text>
</comment>
<evidence type="ECO:0000313" key="1">
    <source>
        <dbReference type="EMBL" id="KAK9141881.1"/>
    </source>
</evidence>